<feature type="compositionally biased region" description="Low complexity" evidence="4">
    <location>
        <begin position="232"/>
        <end position="247"/>
    </location>
</feature>
<feature type="coiled-coil region" evidence="3">
    <location>
        <begin position="90"/>
        <end position="117"/>
    </location>
</feature>
<dbReference type="Pfam" id="PF05615">
    <property type="entry name" value="THOC7"/>
    <property type="match status" value="1"/>
</dbReference>
<evidence type="ECO:0000313" key="5">
    <source>
        <dbReference type="EMBL" id="KAL0489124.1"/>
    </source>
</evidence>
<dbReference type="GO" id="GO:0006397">
    <property type="term" value="P:mRNA processing"/>
    <property type="evidence" value="ECO:0007669"/>
    <property type="project" value="InterPro"/>
</dbReference>
<reference evidence="5 6" key="1">
    <citation type="submission" date="2024-03" db="EMBL/GenBank/DDBJ databases">
        <title>The Acrasis kona genome and developmental transcriptomes reveal deep origins of eukaryotic multicellular pathways.</title>
        <authorList>
            <person name="Sheikh S."/>
            <person name="Fu C.-J."/>
            <person name="Brown M.W."/>
            <person name="Baldauf S.L."/>
        </authorList>
    </citation>
    <scope>NUCLEOTIDE SEQUENCE [LARGE SCALE GENOMIC DNA]</scope>
    <source>
        <strain evidence="5 6">ATCC MYA-3509</strain>
    </source>
</reference>
<name>A0AAW2ZIG1_9EUKA</name>
<dbReference type="EMBL" id="JAOPGA020001514">
    <property type="protein sequence ID" value="KAL0489124.1"/>
    <property type="molecule type" value="Genomic_DNA"/>
</dbReference>
<evidence type="ECO:0000256" key="4">
    <source>
        <dbReference type="SAM" id="MobiDB-lite"/>
    </source>
</evidence>
<comment type="subcellular location">
    <subcellularLocation>
        <location evidence="1">Nucleus</location>
    </subcellularLocation>
</comment>
<evidence type="ECO:0000256" key="2">
    <source>
        <dbReference type="ARBA" id="ARBA00023242"/>
    </source>
</evidence>
<evidence type="ECO:0000256" key="1">
    <source>
        <dbReference type="ARBA" id="ARBA00004123"/>
    </source>
</evidence>
<evidence type="ECO:0000313" key="6">
    <source>
        <dbReference type="Proteomes" id="UP001431209"/>
    </source>
</evidence>
<gene>
    <name evidence="5" type="ORF">AKO1_009010</name>
</gene>
<dbReference type="AlphaFoldDB" id="A0AAW2ZIG1"/>
<feature type="compositionally biased region" description="Basic and acidic residues" evidence="4">
    <location>
        <begin position="249"/>
        <end position="260"/>
    </location>
</feature>
<dbReference type="GO" id="GO:0000445">
    <property type="term" value="C:THO complex part of transcription export complex"/>
    <property type="evidence" value="ECO:0007669"/>
    <property type="project" value="InterPro"/>
</dbReference>
<dbReference type="InterPro" id="IPR008501">
    <property type="entry name" value="THOC7/Mft1"/>
</dbReference>
<keyword evidence="6" id="KW-1185">Reference proteome</keyword>
<proteinExistence type="predicted"/>
<evidence type="ECO:0000256" key="3">
    <source>
        <dbReference type="SAM" id="Coils"/>
    </source>
</evidence>
<protein>
    <submittedName>
        <fullName evidence="5">THO complex subunit 7</fullName>
    </submittedName>
</protein>
<sequence>MSLTLDQLTAALQARLLANTSALTRLTKKYIDFRNVCVCTTQSEQISEIDLMHTVEQLQKESVTYEFQVLKLQITSEVARLDINAIAHHLQELSDGIKSQNEQLHRLQYELEREKQLRRYRQEYDSIAGAIMELPDRSSQQNLTKTLQAELDFLAAQNEKLCTTLDLRNKQFSLLMRTVASLQESLDQEETDELLNRQVTASTETPTQNDNEEDVMDEDEKENNEPKRTESEVSTQVTETTTNNNQEANKTDSNKMDSTE</sequence>
<dbReference type="Proteomes" id="UP001431209">
    <property type="component" value="Unassembled WGS sequence"/>
</dbReference>
<accession>A0AAW2ZIG1</accession>
<organism evidence="5 6">
    <name type="scientific">Acrasis kona</name>
    <dbReference type="NCBI Taxonomy" id="1008807"/>
    <lineage>
        <taxon>Eukaryota</taxon>
        <taxon>Discoba</taxon>
        <taxon>Heterolobosea</taxon>
        <taxon>Tetramitia</taxon>
        <taxon>Eutetramitia</taxon>
        <taxon>Acrasidae</taxon>
        <taxon>Acrasis</taxon>
    </lineage>
</organism>
<comment type="caution">
    <text evidence="5">The sequence shown here is derived from an EMBL/GenBank/DDBJ whole genome shotgun (WGS) entry which is preliminary data.</text>
</comment>
<feature type="compositionally biased region" description="Acidic residues" evidence="4">
    <location>
        <begin position="210"/>
        <end position="222"/>
    </location>
</feature>
<feature type="compositionally biased region" description="Polar residues" evidence="4">
    <location>
        <begin position="197"/>
        <end position="208"/>
    </location>
</feature>
<keyword evidence="3" id="KW-0175">Coiled coil</keyword>
<keyword evidence="2" id="KW-0539">Nucleus</keyword>
<feature type="region of interest" description="Disordered" evidence="4">
    <location>
        <begin position="196"/>
        <end position="260"/>
    </location>
</feature>